<feature type="transmembrane region" description="Helical" evidence="8">
    <location>
        <begin position="369"/>
        <end position="392"/>
    </location>
</feature>
<accession>A0A7X0LKH7</accession>
<feature type="transmembrane region" description="Helical" evidence="8">
    <location>
        <begin position="187"/>
        <end position="212"/>
    </location>
</feature>
<keyword evidence="3" id="KW-1003">Cell membrane</keyword>
<dbReference type="RefSeq" id="WP_184677957.1">
    <property type="nucleotide sequence ID" value="NZ_JACHGY010000001.1"/>
</dbReference>
<proteinExistence type="inferred from homology"/>
<name>A0A7X0LKH7_9BACT</name>
<gene>
    <name evidence="9" type="ORF">HNQ40_002246</name>
</gene>
<feature type="transmembrane region" description="Helical" evidence="8">
    <location>
        <begin position="156"/>
        <end position="175"/>
    </location>
</feature>
<feature type="transmembrane region" description="Helical" evidence="8">
    <location>
        <begin position="257"/>
        <end position="274"/>
    </location>
</feature>
<evidence type="ECO:0000256" key="8">
    <source>
        <dbReference type="SAM" id="Phobius"/>
    </source>
</evidence>
<keyword evidence="6 8" id="KW-0472">Membrane</keyword>
<protein>
    <submittedName>
        <fullName evidence="9">O-antigen/teichoic acid export membrane protein</fullName>
    </submittedName>
</protein>
<comment type="caution">
    <text evidence="9">The sequence shown here is derived from an EMBL/GenBank/DDBJ whole genome shotgun (WGS) entry which is preliminary data.</text>
</comment>
<feature type="transmembrane region" description="Helical" evidence="8">
    <location>
        <begin position="404"/>
        <end position="426"/>
    </location>
</feature>
<sequence>MSAGANNPLANAMSVDTGSGLAEVEFPDVMDPPVSPIEPEPEPRQEKRGLKQRAISGGLWTGVSFGGSQALALLSNIILSRLLVPEHFGLMTLVTVIVTGLNMFSDVGIGPSLIQNKREDAGFYNTAWTMQVFRGFVLWLVACGLAWPLSLIKEDWAPLAWLLPVAAITCIFNGLRSTAWFTVSRRLDIRLIAVVELTTAVVRIVTMVLVAFYISRSAWALVAGLLIGSLLTCVLSHRMIPEIKNRIHFERDAFKELIHFGKWLFLSTLITFLAGQVDKFLIGGLISTSMLGLYFIASRLADLGPMFFKKLGVWVGFPALSELYRNEPERFGSQLLKMRMVITLPINALLVCMILTGPALVVLMFNDEYVQAGLLVQIIAIGSLAGMVTTPYGHVYMASGRTKYNMLSVLAQFIIITTATLSGYALFGEIGFFYGIGACQWLKYIADSVLVHRCGHWQWRFDFAVLGGSLALGLLAWWLSPEVTAWAHQVDPWLTEQFVSFKQWVKGGEG</sequence>
<evidence type="ECO:0000256" key="2">
    <source>
        <dbReference type="ARBA" id="ARBA00007430"/>
    </source>
</evidence>
<feature type="transmembrane region" description="Helical" evidence="8">
    <location>
        <begin position="54"/>
        <end position="78"/>
    </location>
</feature>
<dbReference type="PANTHER" id="PTHR30250:SF10">
    <property type="entry name" value="LIPOPOLYSACCHARIDE BIOSYNTHESIS PROTEIN WZXC"/>
    <property type="match status" value="1"/>
</dbReference>
<dbReference type="AlphaFoldDB" id="A0A7X0LKH7"/>
<evidence type="ECO:0000256" key="4">
    <source>
        <dbReference type="ARBA" id="ARBA00022692"/>
    </source>
</evidence>
<evidence type="ECO:0000256" key="5">
    <source>
        <dbReference type="ARBA" id="ARBA00022989"/>
    </source>
</evidence>
<comment type="subcellular location">
    <subcellularLocation>
        <location evidence="1">Cell membrane</location>
        <topology evidence="1">Multi-pass membrane protein</topology>
    </subcellularLocation>
</comment>
<comment type="similarity">
    <text evidence="2">Belongs to the polysaccharide synthase family.</text>
</comment>
<keyword evidence="4 8" id="KW-0812">Transmembrane</keyword>
<reference evidence="9 10" key="1">
    <citation type="submission" date="2020-08" db="EMBL/GenBank/DDBJ databases">
        <title>Genomic Encyclopedia of Type Strains, Phase IV (KMG-IV): sequencing the most valuable type-strain genomes for metagenomic binning, comparative biology and taxonomic classification.</title>
        <authorList>
            <person name="Goeker M."/>
        </authorList>
    </citation>
    <scope>NUCLEOTIDE SEQUENCE [LARGE SCALE GENOMIC DNA]</scope>
    <source>
        <strain evidence="9 10">DSM 103725</strain>
    </source>
</reference>
<dbReference type="Pfam" id="PF13440">
    <property type="entry name" value="Polysacc_synt_3"/>
    <property type="match status" value="1"/>
</dbReference>
<evidence type="ECO:0000256" key="3">
    <source>
        <dbReference type="ARBA" id="ARBA00022475"/>
    </source>
</evidence>
<keyword evidence="5 8" id="KW-1133">Transmembrane helix</keyword>
<evidence type="ECO:0000256" key="1">
    <source>
        <dbReference type="ARBA" id="ARBA00004651"/>
    </source>
</evidence>
<feature type="transmembrane region" description="Helical" evidence="8">
    <location>
        <begin position="218"/>
        <end position="236"/>
    </location>
</feature>
<evidence type="ECO:0000313" key="9">
    <source>
        <dbReference type="EMBL" id="MBB6430440.1"/>
    </source>
</evidence>
<evidence type="ECO:0000256" key="7">
    <source>
        <dbReference type="SAM" id="MobiDB-lite"/>
    </source>
</evidence>
<dbReference type="Proteomes" id="UP000541810">
    <property type="component" value="Unassembled WGS sequence"/>
</dbReference>
<dbReference type="GO" id="GO:0005886">
    <property type="term" value="C:plasma membrane"/>
    <property type="evidence" value="ECO:0007669"/>
    <property type="project" value="UniProtKB-SubCell"/>
</dbReference>
<dbReference type="EMBL" id="JACHGY010000001">
    <property type="protein sequence ID" value="MBB6430440.1"/>
    <property type="molecule type" value="Genomic_DNA"/>
</dbReference>
<keyword evidence="10" id="KW-1185">Reference proteome</keyword>
<feature type="transmembrane region" description="Helical" evidence="8">
    <location>
        <begin position="90"/>
        <end position="111"/>
    </location>
</feature>
<feature type="transmembrane region" description="Helical" evidence="8">
    <location>
        <begin position="340"/>
        <end position="363"/>
    </location>
</feature>
<dbReference type="InterPro" id="IPR050833">
    <property type="entry name" value="Poly_Biosynth_Transport"/>
</dbReference>
<dbReference type="PANTHER" id="PTHR30250">
    <property type="entry name" value="PST FAMILY PREDICTED COLANIC ACID TRANSPORTER"/>
    <property type="match status" value="1"/>
</dbReference>
<organism evidence="9 10">
    <name type="scientific">Algisphaera agarilytica</name>
    <dbReference type="NCBI Taxonomy" id="1385975"/>
    <lineage>
        <taxon>Bacteria</taxon>
        <taxon>Pseudomonadati</taxon>
        <taxon>Planctomycetota</taxon>
        <taxon>Phycisphaerae</taxon>
        <taxon>Phycisphaerales</taxon>
        <taxon>Phycisphaeraceae</taxon>
        <taxon>Algisphaera</taxon>
    </lineage>
</organism>
<feature type="region of interest" description="Disordered" evidence="7">
    <location>
        <begin position="28"/>
        <end position="50"/>
    </location>
</feature>
<evidence type="ECO:0000313" key="10">
    <source>
        <dbReference type="Proteomes" id="UP000541810"/>
    </source>
</evidence>
<feature type="transmembrane region" description="Helical" evidence="8">
    <location>
        <begin position="463"/>
        <end position="480"/>
    </location>
</feature>
<feature type="transmembrane region" description="Helical" evidence="8">
    <location>
        <begin position="132"/>
        <end position="150"/>
    </location>
</feature>
<feature type="transmembrane region" description="Helical" evidence="8">
    <location>
        <begin position="280"/>
        <end position="301"/>
    </location>
</feature>
<evidence type="ECO:0000256" key="6">
    <source>
        <dbReference type="ARBA" id="ARBA00023136"/>
    </source>
</evidence>